<dbReference type="FunFam" id="1.10.287.130:FF:000001">
    <property type="entry name" value="Two-component sensor histidine kinase"/>
    <property type="match status" value="1"/>
</dbReference>
<evidence type="ECO:0000259" key="9">
    <source>
        <dbReference type="PROSITE" id="PS50109"/>
    </source>
</evidence>
<dbReference type="SMART" id="SM00387">
    <property type="entry name" value="HATPase_c"/>
    <property type="match status" value="1"/>
</dbReference>
<keyword evidence="4" id="KW-0808">Transferase</keyword>
<dbReference type="SMART" id="SM00388">
    <property type="entry name" value="HisKA"/>
    <property type="match status" value="1"/>
</dbReference>
<dbReference type="Pfam" id="PF00512">
    <property type="entry name" value="HisKA"/>
    <property type="match status" value="1"/>
</dbReference>
<dbReference type="Gene3D" id="3.30.565.10">
    <property type="entry name" value="Histidine kinase-like ATPase, C-terminal domain"/>
    <property type="match status" value="1"/>
</dbReference>
<feature type="domain" description="Histidine kinase" evidence="9">
    <location>
        <begin position="174"/>
        <end position="391"/>
    </location>
</feature>
<dbReference type="InterPro" id="IPR050351">
    <property type="entry name" value="BphY/WalK/GraS-like"/>
</dbReference>
<evidence type="ECO:0000256" key="7">
    <source>
        <dbReference type="ARBA" id="ARBA00023136"/>
    </source>
</evidence>
<keyword evidence="8" id="KW-1133">Transmembrane helix</keyword>
<proteinExistence type="predicted"/>
<evidence type="ECO:0000313" key="11">
    <source>
        <dbReference type="Proteomes" id="UP000433104"/>
    </source>
</evidence>
<dbReference type="EMBL" id="WTYW01000001">
    <property type="protein sequence ID" value="MXO85177.1"/>
    <property type="molecule type" value="Genomic_DNA"/>
</dbReference>
<evidence type="ECO:0000256" key="2">
    <source>
        <dbReference type="ARBA" id="ARBA00012438"/>
    </source>
</evidence>
<evidence type="ECO:0000256" key="4">
    <source>
        <dbReference type="ARBA" id="ARBA00022679"/>
    </source>
</evidence>
<dbReference type="FunFam" id="3.30.565.10:FF:000006">
    <property type="entry name" value="Sensor histidine kinase WalK"/>
    <property type="match status" value="1"/>
</dbReference>
<dbReference type="GO" id="GO:0005886">
    <property type="term" value="C:plasma membrane"/>
    <property type="evidence" value="ECO:0007669"/>
    <property type="project" value="TreeGrafter"/>
</dbReference>
<dbReference type="PANTHER" id="PTHR45453">
    <property type="entry name" value="PHOSPHATE REGULON SENSOR PROTEIN PHOR"/>
    <property type="match status" value="1"/>
</dbReference>
<reference evidence="10 11" key="1">
    <citation type="submission" date="2019-12" db="EMBL/GenBank/DDBJ databases">
        <title>Genomic-based taxomic classification of the family Erythrobacteraceae.</title>
        <authorList>
            <person name="Xu L."/>
        </authorList>
    </citation>
    <scope>NUCLEOTIDE SEQUENCE [LARGE SCALE GENOMIC DNA]</scope>
    <source>
        <strain evidence="10 11">MCCC 1A09962</strain>
    </source>
</reference>
<sequence length="403" mass="44170">MSSLSDFSWAGFALAALAGVVMIAAGVDPILVGVVVLVWVGSLMLAASRPPQVEANSASSSINAKAMREMLDLSGSPLMMTNRGKIEIANAEARRLLGEHIVGQDVRVAFRNPEAIELLTSDKGGSTIVQGLVRRRDIWRIGQQVISDRHAVIELLDQSSESDVSRAHSDFVANASHELRTPLASIIGYVETLVEDGEEVSPANRIRFHETILREANRMLALVNDLMSLSRIEAEKHDPPAQPLVLNELVEQAAKDGAGPDREARLRFDMQQNFTIRGDEQQIEQLVRNLVDNALKYGSQTESVTVALETARNDQVRMVVSDRGTGIEAEHLPHLTRRFYRTDPGRSRASGGTGLGLAIVKHIVERHRGRMTIESKIGEGTRVAIRFPLYDNGVGKVSENPEK</sequence>
<dbReference type="GO" id="GO:0000155">
    <property type="term" value="F:phosphorelay sensor kinase activity"/>
    <property type="evidence" value="ECO:0007669"/>
    <property type="project" value="InterPro"/>
</dbReference>
<keyword evidence="8" id="KW-0812">Transmembrane</keyword>
<dbReference type="AlphaFoldDB" id="A0A844ZDT2"/>
<dbReference type="Proteomes" id="UP000433104">
    <property type="component" value="Unassembled WGS sequence"/>
</dbReference>
<comment type="catalytic activity">
    <reaction evidence="1">
        <text>ATP + protein L-histidine = ADP + protein N-phospho-L-histidine.</text>
        <dbReference type="EC" id="2.7.13.3"/>
    </reaction>
</comment>
<keyword evidence="6" id="KW-0902">Two-component regulatory system</keyword>
<dbReference type="PROSITE" id="PS50109">
    <property type="entry name" value="HIS_KIN"/>
    <property type="match status" value="1"/>
</dbReference>
<evidence type="ECO:0000256" key="1">
    <source>
        <dbReference type="ARBA" id="ARBA00000085"/>
    </source>
</evidence>
<gene>
    <name evidence="10" type="ORF">GRI38_03955</name>
</gene>
<protein>
    <recommendedName>
        <fullName evidence="2">histidine kinase</fullName>
        <ecNumber evidence="2">2.7.13.3</ecNumber>
    </recommendedName>
</protein>
<evidence type="ECO:0000313" key="10">
    <source>
        <dbReference type="EMBL" id="MXO85177.1"/>
    </source>
</evidence>
<dbReference type="InterPro" id="IPR003594">
    <property type="entry name" value="HATPase_dom"/>
</dbReference>
<dbReference type="GO" id="GO:0004721">
    <property type="term" value="F:phosphoprotein phosphatase activity"/>
    <property type="evidence" value="ECO:0007669"/>
    <property type="project" value="TreeGrafter"/>
</dbReference>
<dbReference type="InterPro" id="IPR004358">
    <property type="entry name" value="Sig_transdc_His_kin-like_C"/>
</dbReference>
<dbReference type="CDD" id="cd00082">
    <property type="entry name" value="HisKA"/>
    <property type="match status" value="1"/>
</dbReference>
<dbReference type="SUPFAM" id="SSF55874">
    <property type="entry name" value="ATPase domain of HSP90 chaperone/DNA topoisomerase II/histidine kinase"/>
    <property type="match status" value="1"/>
</dbReference>
<dbReference type="InterPro" id="IPR005467">
    <property type="entry name" value="His_kinase_dom"/>
</dbReference>
<dbReference type="Gene3D" id="1.10.287.130">
    <property type="match status" value="1"/>
</dbReference>
<dbReference type="PANTHER" id="PTHR45453:SF1">
    <property type="entry name" value="PHOSPHATE REGULON SENSOR PROTEIN PHOR"/>
    <property type="match status" value="1"/>
</dbReference>
<dbReference type="InterPro" id="IPR036097">
    <property type="entry name" value="HisK_dim/P_sf"/>
</dbReference>
<evidence type="ECO:0000256" key="6">
    <source>
        <dbReference type="ARBA" id="ARBA00023012"/>
    </source>
</evidence>
<name>A0A844ZDT2_9SPHN</name>
<keyword evidence="11" id="KW-1185">Reference proteome</keyword>
<keyword evidence="5 10" id="KW-0418">Kinase</keyword>
<keyword evidence="7 8" id="KW-0472">Membrane</keyword>
<dbReference type="PRINTS" id="PR00344">
    <property type="entry name" value="BCTRLSENSOR"/>
</dbReference>
<evidence type="ECO:0000256" key="5">
    <source>
        <dbReference type="ARBA" id="ARBA00022777"/>
    </source>
</evidence>
<keyword evidence="3" id="KW-0597">Phosphoprotein</keyword>
<evidence type="ECO:0000256" key="3">
    <source>
        <dbReference type="ARBA" id="ARBA00022553"/>
    </source>
</evidence>
<comment type="caution">
    <text evidence="10">The sequence shown here is derived from an EMBL/GenBank/DDBJ whole genome shotgun (WGS) entry which is preliminary data.</text>
</comment>
<dbReference type="Pfam" id="PF02518">
    <property type="entry name" value="HATPase_c"/>
    <property type="match status" value="1"/>
</dbReference>
<dbReference type="InterPro" id="IPR003661">
    <property type="entry name" value="HisK_dim/P_dom"/>
</dbReference>
<dbReference type="GO" id="GO:0016036">
    <property type="term" value="P:cellular response to phosphate starvation"/>
    <property type="evidence" value="ECO:0007669"/>
    <property type="project" value="TreeGrafter"/>
</dbReference>
<dbReference type="OrthoDB" id="9797304at2"/>
<accession>A0A844ZDT2</accession>
<feature type="transmembrane region" description="Helical" evidence="8">
    <location>
        <begin position="7"/>
        <end position="24"/>
    </location>
</feature>
<dbReference type="SUPFAM" id="SSF47384">
    <property type="entry name" value="Homodimeric domain of signal transducing histidine kinase"/>
    <property type="match status" value="1"/>
</dbReference>
<organism evidence="10 11">
    <name type="scientific">Parapontixanthobacter aurantiacus</name>
    <dbReference type="NCBI Taxonomy" id="1463599"/>
    <lineage>
        <taxon>Bacteria</taxon>
        <taxon>Pseudomonadati</taxon>
        <taxon>Pseudomonadota</taxon>
        <taxon>Alphaproteobacteria</taxon>
        <taxon>Sphingomonadales</taxon>
        <taxon>Erythrobacteraceae</taxon>
        <taxon>Parapontixanthobacter</taxon>
    </lineage>
</organism>
<evidence type="ECO:0000256" key="8">
    <source>
        <dbReference type="SAM" id="Phobius"/>
    </source>
</evidence>
<dbReference type="EC" id="2.7.13.3" evidence="2"/>
<dbReference type="InterPro" id="IPR036890">
    <property type="entry name" value="HATPase_C_sf"/>
</dbReference>